<accession>E9HXI5</accession>
<dbReference type="Proteomes" id="UP000000305">
    <property type="component" value="Unassembled WGS sequence"/>
</dbReference>
<dbReference type="InParanoid" id="E9HXI5"/>
<keyword evidence="2" id="KW-1185">Reference proteome</keyword>
<dbReference type="EMBL" id="GL733043">
    <property type="protein sequence ID" value="EFX63545.1"/>
    <property type="molecule type" value="Genomic_DNA"/>
</dbReference>
<dbReference type="KEGG" id="dpx:DAPPUDRAFT_268259"/>
<organism evidence="1 2">
    <name type="scientific">Daphnia pulex</name>
    <name type="common">Water flea</name>
    <dbReference type="NCBI Taxonomy" id="6669"/>
    <lineage>
        <taxon>Eukaryota</taxon>
        <taxon>Metazoa</taxon>
        <taxon>Ecdysozoa</taxon>
        <taxon>Arthropoda</taxon>
        <taxon>Crustacea</taxon>
        <taxon>Branchiopoda</taxon>
        <taxon>Diplostraca</taxon>
        <taxon>Cladocera</taxon>
        <taxon>Anomopoda</taxon>
        <taxon>Daphniidae</taxon>
        <taxon>Daphnia</taxon>
    </lineage>
</organism>
<protein>
    <submittedName>
        <fullName evidence="1">Uncharacterized protein</fullName>
    </submittedName>
</protein>
<proteinExistence type="predicted"/>
<dbReference type="HOGENOM" id="CLU_2888030_0_0_1"/>
<evidence type="ECO:0000313" key="2">
    <source>
        <dbReference type="Proteomes" id="UP000000305"/>
    </source>
</evidence>
<dbReference type="AlphaFoldDB" id="E9HXI5"/>
<sequence>MDERILKGGGIQEGTTMREALDHSSDMIQPGFLLIGKKNFIKIEDLFMKLHNKVKPLRLGNKI</sequence>
<name>E9HXI5_DAPPU</name>
<gene>
    <name evidence="1" type="ORF">DAPPUDRAFT_268259</name>
</gene>
<reference evidence="1 2" key="1">
    <citation type="journal article" date="2011" name="Science">
        <title>The ecoresponsive genome of Daphnia pulex.</title>
        <authorList>
            <person name="Colbourne J.K."/>
            <person name="Pfrender M.E."/>
            <person name="Gilbert D."/>
            <person name="Thomas W.K."/>
            <person name="Tucker A."/>
            <person name="Oakley T.H."/>
            <person name="Tokishita S."/>
            <person name="Aerts A."/>
            <person name="Arnold G.J."/>
            <person name="Basu M.K."/>
            <person name="Bauer D.J."/>
            <person name="Caceres C.E."/>
            <person name="Carmel L."/>
            <person name="Casola C."/>
            <person name="Choi J.H."/>
            <person name="Detter J.C."/>
            <person name="Dong Q."/>
            <person name="Dusheyko S."/>
            <person name="Eads B.D."/>
            <person name="Frohlich T."/>
            <person name="Geiler-Samerotte K.A."/>
            <person name="Gerlach D."/>
            <person name="Hatcher P."/>
            <person name="Jogdeo S."/>
            <person name="Krijgsveld J."/>
            <person name="Kriventseva E.V."/>
            <person name="Kultz D."/>
            <person name="Laforsch C."/>
            <person name="Lindquist E."/>
            <person name="Lopez J."/>
            <person name="Manak J.R."/>
            <person name="Muller J."/>
            <person name="Pangilinan J."/>
            <person name="Patwardhan R.P."/>
            <person name="Pitluck S."/>
            <person name="Pritham E.J."/>
            <person name="Rechtsteiner A."/>
            <person name="Rho M."/>
            <person name="Rogozin I.B."/>
            <person name="Sakarya O."/>
            <person name="Salamov A."/>
            <person name="Schaack S."/>
            <person name="Shapiro H."/>
            <person name="Shiga Y."/>
            <person name="Skalitzky C."/>
            <person name="Smith Z."/>
            <person name="Souvorov A."/>
            <person name="Sung W."/>
            <person name="Tang Z."/>
            <person name="Tsuchiya D."/>
            <person name="Tu H."/>
            <person name="Vos H."/>
            <person name="Wang M."/>
            <person name="Wolf Y.I."/>
            <person name="Yamagata H."/>
            <person name="Yamada T."/>
            <person name="Ye Y."/>
            <person name="Shaw J.R."/>
            <person name="Andrews J."/>
            <person name="Crease T.J."/>
            <person name="Tang H."/>
            <person name="Lucas S.M."/>
            <person name="Robertson H.M."/>
            <person name="Bork P."/>
            <person name="Koonin E.V."/>
            <person name="Zdobnov E.M."/>
            <person name="Grigoriev I.V."/>
            <person name="Lynch M."/>
            <person name="Boore J.L."/>
        </authorList>
    </citation>
    <scope>NUCLEOTIDE SEQUENCE [LARGE SCALE GENOMIC DNA]</scope>
</reference>
<evidence type="ECO:0000313" key="1">
    <source>
        <dbReference type="EMBL" id="EFX63545.1"/>
    </source>
</evidence>